<keyword evidence="6" id="KW-0408">Iron</keyword>
<evidence type="ECO:0000313" key="16">
    <source>
        <dbReference type="Proteomes" id="UP000323560"/>
    </source>
</evidence>
<comment type="similarity">
    <text evidence="11 12">Belongs to the TonB-dependent receptor family.</text>
</comment>
<keyword evidence="15" id="KW-0675">Receptor</keyword>
<feature type="domain" description="TonB-dependent receptor-like beta-barrel" evidence="13">
    <location>
        <begin position="248"/>
        <end position="666"/>
    </location>
</feature>
<keyword evidence="15" id="KW-0614">Plasmid</keyword>
<dbReference type="PANTHER" id="PTHR32552:SF81">
    <property type="entry name" value="TONB-DEPENDENT OUTER MEMBRANE RECEPTOR"/>
    <property type="match status" value="1"/>
</dbReference>
<comment type="subcellular location">
    <subcellularLocation>
        <location evidence="1 11">Cell outer membrane</location>
        <topology evidence="1 11">Multi-pass membrane protein</topology>
    </subcellularLocation>
</comment>
<evidence type="ECO:0000256" key="11">
    <source>
        <dbReference type="PROSITE-ProRule" id="PRU01360"/>
    </source>
</evidence>
<accession>A0AAP9EUY0</accession>
<evidence type="ECO:0000256" key="1">
    <source>
        <dbReference type="ARBA" id="ARBA00004571"/>
    </source>
</evidence>
<keyword evidence="7" id="KW-0406">Ion transport</keyword>
<sequence length="706" mass="78411">MEKKRPANETSEDIVVRGTKRATSFLASDVAVTVLTKEILEQARIRDLRQIDRLVPNVHFNAAGQLSNMYISIRGVESNPYLVNRAAVYIDGIPFREISNSVLNEVESVEVLRGPQGTLYGANSESGLILVTTKAPTNAREAQLRTTMSGFEHGYETMTDGFVGGPLIKDKLVASLAFMRSDGNSYLYNIAPYNGTRGYLEKTYGQARVRWTPTENITINALGYGLKTYAPGMFEYEYVPLDISKYNQTYGSLFNRSKNISSFTYANDAPKLTNKNEEVGGMSGEWRLPYGRFNIAGSYRHETVDSRGYDLDMTAAPILAGEIYNNSNIWNTELRFTSPDHKPIEYMLGVSVYGQGKSETLGTEVGPGTLTSYNRAPLQYSHGRDDSLFGSISYTPSFLSRITFTAGLRYDRAHRSSRQAAGSLDLGPSGIIAYRAVKLSNVFPQILPRFAIRYRVLDDLSVYASAAKGFIPGGFNLSAVQAGIDDSKILKYKSESLWTEEIGFKWRTPDKKGHISGAIYNIDCNNWQEIQVATDSSGRPVTSDYIGSGAAMRSRGFEVETDYKIARDLSLIGNIGYNDARYKHLVVNPGGNLRGNHVMLTPQYNALIAAYYRHKSGFFIRAEVNFDGKMALDERNRAFQPATSVVGLQTGYEAKHYTGRLFVENLTNRRRFDGLALDNLAFGRDGNLYGSLSSPRIFGLEISGKM</sequence>
<keyword evidence="8 12" id="KW-0798">TonB box</keyword>
<dbReference type="Pfam" id="PF07715">
    <property type="entry name" value="Plug"/>
    <property type="match status" value="1"/>
</dbReference>
<evidence type="ECO:0000256" key="4">
    <source>
        <dbReference type="ARBA" id="ARBA00022496"/>
    </source>
</evidence>
<evidence type="ECO:0000256" key="6">
    <source>
        <dbReference type="ARBA" id="ARBA00023004"/>
    </source>
</evidence>
<evidence type="ECO:0000256" key="5">
    <source>
        <dbReference type="ARBA" id="ARBA00022692"/>
    </source>
</evidence>
<keyword evidence="5 11" id="KW-0812">Transmembrane</keyword>
<dbReference type="EMBL" id="CP043044">
    <property type="protein sequence ID" value="QEH97898.1"/>
    <property type="molecule type" value="Genomic_DNA"/>
</dbReference>
<name>A0AAP9EUY0_GLUTH</name>
<proteinExistence type="inferred from homology"/>
<dbReference type="Proteomes" id="UP000323560">
    <property type="component" value="Plasmid unnamed1"/>
</dbReference>
<evidence type="ECO:0000256" key="2">
    <source>
        <dbReference type="ARBA" id="ARBA00022448"/>
    </source>
</evidence>
<dbReference type="PROSITE" id="PS52016">
    <property type="entry name" value="TONB_DEPENDENT_REC_3"/>
    <property type="match status" value="1"/>
</dbReference>
<geneLocation type="plasmid" evidence="15 16">
    <name>unnamed1</name>
</geneLocation>
<feature type="domain" description="TonB-dependent receptor plug" evidence="14">
    <location>
        <begin position="29"/>
        <end position="127"/>
    </location>
</feature>
<keyword evidence="4" id="KW-0410">Iron transport</keyword>
<dbReference type="AlphaFoldDB" id="A0AAP9EUY0"/>
<keyword evidence="2 11" id="KW-0813">Transport</keyword>
<evidence type="ECO:0000259" key="13">
    <source>
        <dbReference type="Pfam" id="PF00593"/>
    </source>
</evidence>
<evidence type="ECO:0000256" key="12">
    <source>
        <dbReference type="RuleBase" id="RU003357"/>
    </source>
</evidence>
<dbReference type="KEGG" id="gti:FXF46_15880"/>
<reference evidence="15 16" key="1">
    <citation type="submission" date="2019-08" db="EMBL/GenBank/DDBJ databases">
        <title>Gluconobacter frateurii HD924 genome.</title>
        <authorList>
            <person name="Liu Y."/>
            <person name="Zhang P."/>
        </authorList>
    </citation>
    <scope>NUCLEOTIDE SEQUENCE [LARGE SCALE GENOMIC DNA]</scope>
    <source>
        <strain evidence="15 16">HD924</strain>
        <plasmid evidence="15 16">unnamed1</plasmid>
    </source>
</reference>
<dbReference type="PANTHER" id="PTHR32552">
    <property type="entry name" value="FERRICHROME IRON RECEPTOR-RELATED"/>
    <property type="match status" value="1"/>
</dbReference>
<keyword evidence="10 11" id="KW-0998">Cell outer membrane</keyword>
<gene>
    <name evidence="15" type="ORF">FXF46_15880</name>
</gene>
<evidence type="ECO:0000313" key="15">
    <source>
        <dbReference type="EMBL" id="QEH97898.1"/>
    </source>
</evidence>
<evidence type="ECO:0000256" key="9">
    <source>
        <dbReference type="ARBA" id="ARBA00023136"/>
    </source>
</evidence>
<dbReference type="SUPFAM" id="SSF56935">
    <property type="entry name" value="Porins"/>
    <property type="match status" value="1"/>
</dbReference>
<evidence type="ECO:0000256" key="10">
    <source>
        <dbReference type="ARBA" id="ARBA00023237"/>
    </source>
</evidence>
<keyword evidence="9 11" id="KW-0472">Membrane</keyword>
<evidence type="ECO:0000256" key="3">
    <source>
        <dbReference type="ARBA" id="ARBA00022452"/>
    </source>
</evidence>
<dbReference type="InterPro" id="IPR012910">
    <property type="entry name" value="Plug_dom"/>
</dbReference>
<dbReference type="InterPro" id="IPR000531">
    <property type="entry name" value="Beta-barrel_TonB"/>
</dbReference>
<evidence type="ECO:0000259" key="14">
    <source>
        <dbReference type="Pfam" id="PF07715"/>
    </source>
</evidence>
<keyword evidence="3 11" id="KW-1134">Transmembrane beta strand</keyword>
<evidence type="ECO:0000256" key="7">
    <source>
        <dbReference type="ARBA" id="ARBA00023065"/>
    </source>
</evidence>
<dbReference type="InterPro" id="IPR039426">
    <property type="entry name" value="TonB-dep_rcpt-like"/>
</dbReference>
<organism evidence="15 16">
    <name type="scientific">Gluconobacter thailandicus</name>
    <dbReference type="NCBI Taxonomy" id="257438"/>
    <lineage>
        <taxon>Bacteria</taxon>
        <taxon>Pseudomonadati</taxon>
        <taxon>Pseudomonadota</taxon>
        <taxon>Alphaproteobacteria</taxon>
        <taxon>Acetobacterales</taxon>
        <taxon>Acetobacteraceae</taxon>
        <taxon>Gluconobacter</taxon>
    </lineage>
</organism>
<evidence type="ECO:0000256" key="8">
    <source>
        <dbReference type="ARBA" id="ARBA00023077"/>
    </source>
</evidence>
<dbReference type="InterPro" id="IPR036942">
    <property type="entry name" value="Beta-barrel_TonB_sf"/>
</dbReference>
<dbReference type="Gene3D" id="2.40.170.20">
    <property type="entry name" value="TonB-dependent receptor, beta-barrel domain"/>
    <property type="match status" value="1"/>
</dbReference>
<dbReference type="GO" id="GO:0006826">
    <property type="term" value="P:iron ion transport"/>
    <property type="evidence" value="ECO:0007669"/>
    <property type="project" value="UniProtKB-KW"/>
</dbReference>
<dbReference type="GO" id="GO:0009279">
    <property type="term" value="C:cell outer membrane"/>
    <property type="evidence" value="ECO:0007669"/>
    <property type="project" value="UniProtKB-SubCell"/>
</dbReference>
<dbReference type="Pfam" id="PF00593">
    <property type="entry name" value="TonB_dep_Rec_b-barrel"/>
    <property type="match status" value="1"/>
</dbReference>
<protein>
    <submittedName>
        <fullName evidence="15">TonB-dependent receptor plug domain-containing protein</fullName>
    </submittedName>
</protein>